<dbReference type="InterPro" id="IPR044862">
    <property type="entry name" value="Pro_4_hyd_alph_FE2OG_OXY"/>
</dbReference>
<comment type="cofactor">
    <cofactor evidence="1">
        <name>L-ascorbate</name>
        <dbReference type="ChEBI" id="CHEBI:38290"/>
    </cofactor>
</comment>
<evidence type="ECO:0000256" key="3">
    <source>
        <dbReference type="ARBA" id="ARBA00022964"/>
    </source>
</evidence>
<dbReference type="Gene3D" id="2.60.120.620">
    <property type="entry name" value="q2cbj1_9rhob like domain"/>
    <property type="match status" value="1"/>
</dbReference>
<keyword evidence="2" id="KW-0847">Vitamin C</keyword>
<reference evidence="6" key="1">
    <citation type="submission" date="2021-01" db="EMBL/GenBank/DDBJ databases">
        <authorList>
            <person name="Corre E."/>
            <person name="Pelletier E."/>
            <person name="Niang G."/>
            <person name="Scheremetjew M."/>
            <person name="Finn R."/>
            <person name="Kale V."/>
            <person name="Holt S."/>
            <person name="Cochrane G."/>
            <person name="Meng A."/>
            <person name="Brown T."/>
            <person name="Cohen L."/>
        </authorList>
    </citation>
    <scope>NUCLEOTIDE SEQUENCE</scope>
    <source>
        <strain evidence="6">CCMP722</strain>
    </source>
</reference>
<keyword evidence="4" id="KW-0560">Oxidoreductase</keyword>
<evidence type="ECO:0000256" key="4">
    <source>
        <dbReference type="ARBA" id="ARBA00023002"/>
    </source>
</evidence>
<accession>A0A7S0WU31</accession>
<dbReference type="SUPFAM" id="SSF51197">
    <property type="entry name" value="Clavaminate synthase-like"/>
    <property type="match status" value="1"/>
</dbReference>
<evidence type="ECO:0000256" key="2">
    <source>
        <dbReference type="ARBA" id="ARBA00022896"/>
    </source>
</evidence>
<dbReference type="Pfam" id="PF13640">
    <property type="entry name" value="2OG-FeII_Oxy_3"/>
    <property type="match status" value="1"/>
</dbReference>
<dbReference type="GO" id="GO:0008198">
    <property type="term" value="F:ferrous iron binding"/>
    <property type="evidence" value="ECO:0007669"/>
    <property type="project" value="TreeGrafter"/>
</dbReference>
<dbReference type="GO" id="GO:0031543">
    <property type="term" value="F:peptidyl-proline dioxygenase activity"/>
    <property type="evidence" value="ECO:0007669"/>
    <property type="project" value="TreeGrafter"/>
</dbReference>
<dbReference type="EMBL" id="HBFA01033542">
    <property type="protein sequence ID" value="CAD8684548.1"/>
    <property type="molecule type" value="Transcribed_RNA"/>
</dbReference>
<evidence type="ECO:0000313" key="6">
    <source>
        <dbReference type="EMBL" id="CAD8684548.1"/>
    </source>
</evidence>
<dbReference type="PANTHER" id="PTHR12907">
    <property type="entry name" value="EGL NINE HOMOLOG-RELATED"/>
    <property type="match status" value="1"/>
</dbReference>
<dbReference type="GO" id="GO:0071456">
    <property type="term" value="P:cellular response to hypoxia"/>
    <property type="evidence" value="ECO:0007669"/>
    <property type="project" value="TreeGrafter"/>
</dbReference>
<dbReference type="GO" id="GO:0031418">
    <property type="term" value="F:L-ascorbic acid binding"/>
    <property type="evidence" value="ECO:0007669"/>
    <property type="project" value="UniProtKB-KW"/>
</dbReference>
<evidence type="ECO:0000259" key="5">
    <source>
        <dbReference type="SMART" id="SM00702"/>
    </source>
</evidence>
<dbReference type="SMART" id="SM00702">
    <property type="entry name" value="P4Hc"/>
    <property type="match status" value="1"/>
</dbReference>
<gene>
    <name evidence="6" type="ORF">POBO1169_LOCUS16871</name>
</gene>
<proteinExistence type="predicted"/>
<name>A0A7S0WU31_9CHLO</name>
<dbReference type="InterPro" id="IPR051559">
    <property type="entry name" value="HIF_prolyl_hydroxylases"/>
</dbReference>
<feature type="domain" description="Prolyl 4-hydroxylase alpha subunit" evidence="5">
    <location>
        <begin position="40"/>
        <end position="229"/>
    </location>
</feature>
<protein>
    <recommendedName>
        <fullName evidence="5">Prolyl 4-hydroxylase alpha subunit domain-containing protein</fullName>
    </recommendedName>
</protein>
<dbReference type="AlphaFoldDB" id="A0A7S0WU31"/>
<evidence type="ECO:0000256" key="1">
    <source>
        <dbReference type="ARBA" id="ARBA00001961"/>
    </source>
</evidence>
<sequence>MRPSFILNLLSQGSSEALSLGSKQLERVITPSVAQALRTNGFAVVDGVLGSACSGQLVEEMHTIRNTPHMIRNATHLVKDGATRLLEKERIWEMDPLSKAWPEVTKTAATFGQLNTDFTLGTLLNVHLPELCLDSQALKVQWNDGDGGCFPLHFDSDRDLDRRQVTAVVYLNEGWEPEDGGQIVMYPFPSAPVAIEPVMDRMVLFSSPNMLHRVLPSRRPRMCFSVWFSSTKPPSRTGLAPAAVAGASATELLGDHRYRRMLARAAYAEEWAESIRQSHAESDARALALDAHWKDVGIISRVFSNVLPEVLAMVDPPSESSAGGAARPPFGVKWLDF</sequence>
<keyword evidence="3" id="KW-0223">Dioxygenase</keyword>
<dbReference type="InterPro" id="IPR006620">
    <property type="entry name" value="Pro_4_hyd_alph"/>
</dbReference>
<dbReference type="PANTHER" id="PTHR12907:SF26">
    <property type="entry name" value="HIF PROLYL HYDROXYLASE, ISOFORM C"/>
    <property type="match status" value="1"/>
</dbReference>
<organism evidence="6">
    <name type="scientific">Pyramimonas obovata</name>
    <dbReference type="NCBI Taxonomy" id="1411642"/>
    <lineage>
        <taxon>Eukaryota</taxon>
        <taxon>Viridiplantae</taxon>
        <taxon>Chlorophyta</taxon>
        <taxon>Pyramimonadophyceae</taxon>
        <taxon>Pyramimonadales</taxon>
        <taxon>Pyramimonadaceae</taxon>
        <taxon>Pyramimonas</taxon>
        <taxon>Pyramimonas incertae sedis</taxon>
    </lineage>
</organism>